<evidence type="ECO:0000256" key="2">
    <source>
        <dbReference type="ARBA" id="ARBA00013194"/>
    </source>
</evidence>
<comment type="caution">
    <text evidence="7">The sequence shown here is derived from an EMBL/GenBank/DDBJ whole genome shotgun (WGS) entry which is preliminary data.</text>
</comment>
<accession>A0AAN9TSP1</accession>
<dbReference type="InterPro" id="IPR020892">
    <property type="entry name" value="Cyclophilin-type_PPIase_CS"/>
</dbReference>
<feature type="compositionally biased region" description="Basic and acidic residues" evidence="5">
    <location>
        <begin position="570"/>
        <end position="590"/>
    </location>
</feature>
<feature type="compositionally biased region" description="Basic and acidic residues" evidence="5">
    <location>
        <begin position="688"/>
        <end position="711"/>
    </location>
</feature>
<evidence type="ECO:0000259" key="6">
    <source>
        <dbReference type="PROSITE" id="PS50072"/>
    </source>
</evidence>
<evidence type="ECO:0000256" key="3">
    <source>
        <dbReference type="ARBA" id="ARBA00023110"/>
    </source>
</evidence>
<feature type="compositionally biased region" description="Basic and acidic residues" evidence="5">
    <location>
        <begin position="665"/>
        <end position="681"/>
    </location>
</feature>
<feature type="compositionally biased region" description="Basic residues" evidence="5">
    <location>
        <begin position="556"/>
        <end position="569"/>
    </location>
</feature>
<feature type="compositionally biased region" description="Basic and acidic residues" evidence="5">
    <location>
        <begin position="186"/>
        <end position="198"/>
    </location>
</feature>
<dbReference type="Pfam" id="PF00160">
    <property type="entry name" value="Pro_isomerase"/>
    <property type="match status" value="1"/>
</dbReference>
<dbReference type="GO" id="GO:0006457">
    <property type="term" value="P:protein folding"/>
    <property type="evidence" value="ECO:0007669"/>
    <property type="project" value="InterPro"/>
</dbReference>
<dbReference type="GO" id="GO:0016018">
    <property type="term" value="F:cyclosporin A binding"/>
    <property type="evidence" value="ECO:0007669"/>
    <property type="project" value="TreeGrafter"/>
</dbReference>
<feature type="compositionally biased region" description="Basic and acidic residues" evidence="5">
    <location>
        <begin position="330"/>
        <end position="387"/>
    </location>
</feature>
<dbReference type="EC" id="5.2.1.8" evidence="2"/>
<keyword evidence="8" id="KW-1185">Reference proteome</keyword>
<feature type="compositionally biased region" description="Basic and acidic residues" evidence="5">
    <location>
        <begin position="400"/>
        <end position="429"/>
    </location>
</feature>
<evidence type="ECO:0000256" key="1">
    <source>
        <dbReference type="ARBA" id="ARBA00000971"/>
    </source>
</evidence>
<dbReference type="GO" id="GO:0005739">
    <property type="term" value="C:mitochondrion"/>
    <property type="evidence" value="ECO:0007669"/>
    <property type="project" value="TreeGrafter"/>
</dbReference>
<dbReference type="Gene3D" id="2.40.100.10">
    <property type="entry name" value="Cyclophilin-like"/>
    <property type="match status" value="1"/>
</dbReference>
<dbReference type="PANTHER" id="PTHR11071:SF565">
    <property type="entry name" value="MOCA-CYP, ISOFORM A"/>
    <property type="match status" value="1"/>
</dbReference>
<feature type="compositionally biased region" description="Low complexity" evidence="5">
    <location>
        <begin position="613"/>
        <end position="622"/>
    </location>
</feature>
<gene>
    <name evidence="7" type="ORF">V9T40_004593</name>
</gene>
<feature type="compositionally biased region" description="Basic and acidic residues" evidence="5">
    <location>
        <begin position="637"/>
        <end position="647"/>
    </location>
</feature>
<dbReference type="PRINTS" id="PR00153">
    <property type="entry name" value="CSAPPISMRASE"/>
</dbReference>
<keyword evidence="3" id="KW-0697">Rotamase</keyword>
<evidence type="ECO:0000256" key="4">
    <source>
        <dbReference type="ARBA" id="ARBA00023235"/>
    </source>
</evidence>
<dbReference type="GO" id="GO:0003755">
    <property type="term" value="F:peptidyl-prolyl cis-trans isomerase activity"/>
    <property type="evidence" value="ECO:0007669"/>
    <property type="project" value="UniProtKB-KW"/>
</dbReference>
<organism evidence="7 8">
    <name type="scientific">Parthenolecanium corni</name>
    <dbReference type="NCBI Taxonomy" id="536013"/>
    <lineage>
        <taxon>Eukaryota</taxon>
        <taxon>Metazoa</taxon>
        <taxon>Ecdysozoa</taxon>
        <taxon>Arthropoda</taxon>
        <taxon>Hexapoda</taxon>
        <taxon>Insecta</taxon>
        <taxon>Pterygota</taxon>
        <taxon>Neoptera</taxon>
        <taxon>Paraneoptera</taxon>
        <taxon>Hemiptera</taxon>
        <taxon>Sternorrhyncha</taxon>
        <taxon>Coccoidea</taxon>
        <taxon>Coccidae</taxon>
        <taxon>Parthenolecanium</taxon>
    </lineage>
</organism>
<dbReference type="Proteomes" id="UP001367676">
    <property type="component" value="Unassembled WGS sequence"/>
</dbReference>
<name>A0AAN9TSP1_9HEMI</name>
<feature type="compositionally biased region" description="Basic and acidic residues" evidence="5">
    <location>
        <begin position="443"/>
        <end position="472"/>
    </location>
</feature>
<dbReference type="FunFam" id="2.40.100.10:FF:000005">
    <property type="entry name" value="Peptidyl-prolyl cis-trans isomerase G"/>
    <property type="match status" value="1"/>
</dbReference>
<comment type="catalytic activity">
    <reaction evidence="1">
        <text>[protein]-peptidylproline (omega=180) = [protein]-peptidylproline (omega=0)</text>
        <dbReference type="Rhea" id="RHEA:16237"/>
        <dbReference type="Rhea" id="RHEA-COMP:10747"/>
        <dbReference type="Rhea" id="RHEA-COMP:10748"/>
        <dbReference type="ChEBI" id="CHEBI:83833"/>
        <dbReference type="ChEBI" id="CHEBI:83834"/>
        <dbReference type="EC" id="5.2.1.8"/>
    </reaction>
</comment>
<proteinExistence type="predicted"/>
<dbReference type="InterPro" id="IPR002130">
    <property type="entry name" value="Cyclophilin-type_PPIase_dom"/>
</dbReference>
<dbReference type="AlphaFoldDB" id="A0AAN9TSP1"/>
<feature type="domain" description="PPIase cyclophilin-type" evidence="6">
    <location>
        <begin position="9"/>
        <end position="174"/>
    </location>
</feature>
<protein>
    <recommendedName>
        <fullName evidence="2">peptidylprolyl isomerase</fullName>
        <ecNumber evidence="2">5.2.1.8</ecNumber>
    </recommendedName>
</protein>
<dbReference type="EMBL" id="JBBCAQ010000004">
    <property type="protein sequence ID" value="KAK7604320.1"/>
    <property type="molecule type" value="Genomic_DNA"/>
</dbReference>
<keyword evidence="4" id="KW-0413">Isomerase</keyword>
<dbReference type="InterPro" id="IPR029000">
    <property type="entry name" value="Cyclophilin-like_dom_sf"/>
</dbReference>
<dbReference type="PROSITE" id="PS50072">
    <property type="entry name" value="CSA_PPIASE_2"/>
    <property type="match status" value="1"/>
</dbReference>
<evidence type="ECO:0000313" key="7">
    <source>
        <dbReference type="EMBL" id="KAK7604320.1"/>
    </source>
</evidence>
<feature type="compositionally biased region" description="Basic and acidic residues" evidence="5">
    <location>
        <begin position="532"/>
        <end position="551"/>
    </location>
</feature>
<dbReference type="PANTHER" id="PTHR11071">
    <property type="entry name" value="PEPTIDYL-PROLYL CIS-TRANS ISOMERASE"/>
    <property type="match status" value="1"/>
</dbReference>
<sequence>MKPKRCRCFLDIEIAEMSVGRIVLELYSDICPITCENFRSLCTGEKGLGKMTKKPLHYKGTIFHRVVKDFMIQGGDFSAGNGTGGESVYGGTFDDENFSMKHDKPFVLSMANRGKNTNGSQFFITTQPMPHLDGVHVVFGRVIDGEEVVRNIESIPVNEMSRPIQDVKLVNCGQLVLKSKHRESKRKAETSDSSDSDRKHRKDSKHKRKSEKKSKKSKKHKSEKKHSPDEDELKPEPNGAVDDLHPLASVTKIDPEEIPKDPENRFLNRIREDKNKENEPKNNESEKSTIRKRPRIRGYTRSGRAIKGRGTLRYRTPSRSRSRSRTPVHWRQEERRIIKFSEYERREMERAEREAEIKRREEARRIRHEERERQVETDRQERMARREAHQKKNHGSNQRHSSELEEGERRNSSPDLSHQDDAKEIEHSDNITSGGKLAVESQKVLEEDKIDEHKSKSEPHSRNLQDELEVKQQKRKSSKKHSSPDSEDSESDSSSSVSRDSQADRCRRRHKDKEGSDGSGSEPTARRHKRRDSSADGHKKYRQSRRDDRTPPRLRGAAHRRRTRSRCKSRSHDRAGRSDRHHVRDQDRHHQQQQQHQHLHRSQDRRRHRRNSPSRSRSPSSSTSGALSEGRRKKAARRNEGGNDRSRQRSPSSSDSAGETRRKHWPTEERRAYELEREKKRENHKLKEKLNKLEKAREARIRGKRSDSGSN</sequence>
<reference evidence="7 8" key="1">
    <citation type="submission" date="2024-03" db="EMBL/GenBank/DDBJ databases">
        <title>Adaptation during the transition from Ophiocordyceps entomopathogen to insect associate is accompanied by gene loss and intensified selection.</title>
        <authorList>
            <person name="Ward C.M."/>
            <person name="Onetto C.A."/>
            <person name="Borneman A.R."/>
        </authorList>
    </citation>
    <scope>NUCLEOTIDE SEQUENCE [LARGE SCALE GENOMIC DNA]</scope>
    <source>
        <strain evidence="7">AWRI1</strain>
        <tissue evidence="7">Single Adult Female</tissue>
    </source>
</reference>
<evidence type="ECO:0000313" key="8">
    <source>
        <dbReference type="Proteomes" id="UP001367676"/>
    </source>
</evidence>
<dbReference type="PROSITE" id="PS00170">
    <property type="entry name" value="CSA_PPIASE_1"/>
    <property type="match status" value="1"/>
</dbReference>
<feature type="compositionally biased region" description="Basic and acidic residues" evidence="5">
    <location>
        <begin position="253"/>
        <end position="289"/>
    </location>
</feature>
<evidence type="ECO:0000256" key="5">
    <source>
        <dbReference type="SAM" id="MobiDB-lite"/>
    </source>
</evidence>
<feature type="region of interest" description="Disordered" evidence="5">
    <location>
        <begin position="178"/>
        <end position="711"/>
    </location>
</feature>
<feature type="compositionally biased region" description="Basic residues" evidence="5">
    <location>
        <begin position="199"/>
        <end position="224"/>
    </location>
</feature>
<dbReference type="SUPFAM" id="SSF50891">
    <property type="entry name" value="Cyclophilin-like"/>
    <property type="match status" value="1"/>
</dbReference>
<feature type="compositionally biased region" description="Basic residues" evidence="5">
    <location>
        <begin position="597"/>
        <end position="612"/>
    </location>
</feature>
<feature type="compositionally biased region" description="Basic residues" evidence="5">
    <location>
        <begin position="290"/>
        <end position="328"/>
    </location>
</feature>